<evidence type="ECO:0000313" key="9">
    <source>
        <dbReference type="EMBL" id="XDU66733.1"/>
    </source>
</evidence>
<feature type="transmembrane region" description="Helical" evidence="7">
    <location>
        <begin position="140"/>
        <end position="159"/>
    </location>
</feature>
<feature type="transmembrane region" description="Helical" evidence="7">
    <location>
        <begin position="179"/>
        <end position="204"/>
    </location>
</feature>
<feature type="transmembrane region" description="Helical" evidence="7">
    <location>
        <begin position="77"/>
        <end position="98"/>
    </location>
</feature>
<organism evidence="9">
    <name type="scientific">Leptotrichia rugosa</name>
    <dbReference type="NCBI Taxonomy" id="3239302"/>
    <lineage>
        <taxon>Bacteria</taxon>
        <taxon>Fusobacteriati</taxon>
        <taxon>Fusobacteriota</taxon>
        <taxon>Fusobacteriia</taxon>
        <taxon>Fusobacteriales</taxon>
        <taxon>Leptotrichiaceae</taxon>
        <taxon>Leptotrichia</taxon>
    </lineage>
</organism>
<dbReference type="KEGG" id="lrug:AB8B22_10240"/>
<dbReference type="Gene3D" id="1.10.3720.10">
    <property type="entry name" value="MetI-like"/>
    <property type="match status" value="1"/>
</dbReference>
<feature type="transmembrane region" description="Helical" evidence="7">
    <location>
        <begin position="211"/>
        <end position="231"/>
    </location>
</feature>
<comment type="similarity">
    <text evidence="7">Belongs to the binding-protein-dependent transport system permease family.</text>
</comment>
<feature type="transmembrane region" description="Helical" evidence="7">
    <location>
        <begin position="237"/>
        <end position="255"/>
    </location>
</feature>
<evidence type="ECO:0000259" key="8">
    <source>
        <dbReference type="PROSITE" id="PS50928"/>
    </source>
</evidence>
<reference evidence="9" key="1">
    <citation type="submission" date="2024-07" db="EMBL/GenBank/DDBJ databases">
        <authorList>
            <person name="Li X.-J."/>
            <person name="Wang X."/>
        </authorList>
    </citation>
    <scope>NUCLEOTIDE SEQUENCE</scope>
    <source>
        <strain evidence="9">HSP-334</strain>
    </source>
</reference>
<dbReference type="PANTHER" id="PTHR30043:SF1">
    <property type="entry name" value="ABC TRANSPORT SYSTEM PERMEASE PROTEIN P69"/>
    <property type="match status" value="1"/>
</dbReference>
<keyword evidence="3" id="KW-1003">Cell membrane</keyword>
<gene>
    <name evidence="9" type="ORF">AB8B22_10240</name>
</gene>
<keyword evidence="4 7" id="KW-0812">Transmembrane</keyword>
<dbReference type="RefSeq" id="WP_369711021.1">
    <property type="nucleotide sequence ID" value="NZ_CP165644.1"/>
</dbReference>
<evidence type="ECO:0000256" key="2">
    <source>
        <dbReference type="ARBA" id="ARBA00022448"/>
    </source>
</evidence>
<keyword evidence="2 7" id="KW-0813">Transport</keyword>
<dbReference type="GO" id="GO:0055085">
    <property type="term" value="P:transmembrane transport"/>
    <property type="evidence" value="ECO:0007669"/>
    <property type="project" value="InterPro"/>
</dbReference>
<dbReference type="GO" id="GO:0005886">
    <property type="term" value="C:plasma membrane"/>
    <property type="evidence" value="ECO:0007669"/>
    <property type="project" value="UniProtKB-SubCell"/>
</dbReference>
<dbReference type="AlphaFoldDB" id="A0AB39VIM6"/>
<feature type="transmembrane region" description="Helical" evidence="7">
    <location>
        <begin position="110"/>
        <end position="133"/>
    </location>
</feature>
<dbReference type="SUPFAM" id="SSF161098">
    <property type="entry name" value="MetI-like"/>
    <property type="match status" value="1"/>
</dbReference>
<feature type="transmembrane region" description="Helical" evidence="7">
    <location>
        <begin position="13"/>
        <end position="34"/>
    </location>
</feature>
<name>A0AB39VIM6_9FUSO</name>
<sequence length="264" mass="29648">MELNQKDIFKKRLYSKITFFVMLVGLYIISAVLAGFKNGTAFFSIPSGIIWLFQKFIPTKNSVQYFPVIFDSAIKTILLSISSTMVSAAFALFLSIIGSNTTGINIVTKIISKVIASFFRNMPVVAWSLILLFSFKQSEFTGFLSLFFITFGYLTRAFSETIDEVATDNIEALKSTGASYLQIIFCGVFPTVFPQFLSWLLYFIENSIREATLIGILTGTGIGFTFNLYYRSFRYDAAGLVILIVTIIVISIELLSNKLRSEMM</sequence>
<protein>
    <submittedName>
        <fullName evidence="9">ABC transporter permease subunit</fullName>
    </submittedName>
</protein>
<accession>A0AB39VIM6</accession>
<keyword evidence="6 7" id="KW-0472">Membrane</keyword>
<evidence type="ECO:0000256" key="3">
    <source>
        <dbReference type="ARBA" id="ARBA00022475"/>
    </source>
</evidence>
<evidence type="ECO:0000256" key="5">
    <source>
        <dbReference type="ARBA" id="ARBA00022989"/>
    </source>
</evidence>
<dbReference type="CDD" id="cd06261">
    <property type="entry name" value="TM_PBP2"/>
    <property type="match status" value="1"/>
</dbReference>
<feature type="domain" description="ABC transmembrane type-1" evidence="8">
    <location>
        <begin position="73"/>
        <end position="256"/>
    </location>
</feature>
<dbReference type="PROSITE" id="PS50928">
    <property type="entry name" value="ABC_TM1"/>
    <property type="match status" value="1"/>
</dbReference>
<proteinExistence type="inferred from homology"/>
<evidence type="ECO:0000256" key="6">
    <source>
        <dbReference type="ARBA" id="ARBA00023136"/>
    </source>
</evidence>
<dbReference type="EMBL" id="CP165644">
    <property type="protein sequence ID" value="XDU66733.1"/>
    <property type="molecule type" value="Genomic_DNA"/>
</dbReference>
<dbReference type="PANTHER" id="PTHR30043">
    <property type="entry name" value="PHOSPHONATES TRANSPORT SYSTEM PERMEASE PROTEIN"/>
    <property type="match status" value="1"/>
</dbReference>
<evidence type="ECO:0000256" key="1">
    <source>
        <dbReference type="ARBA" id="ARBA00004651"/>
    </source>
</evidence>
<evidence type="ECO:0000256" key="7">
    <source>
        <dbReference type="RuleBase" id="RU363032"/>
    </source>
</evidence>
<dbReference type="InterPro" id="IPR000515">
    <property type="entry name" value="MetI-like"/>
</dbReference>
<comment type="subcellular location">
    <subcellularLocation>
        <location evidence="1 7">Cell membrane</location>
        <topology evidence="1 7">Multi-pass membrane protein</topology>
    </subcellularLocation>
</comment>
<evidence type="ECO:0000256" key="4">
    <source>
        <dbReference type="ARBA" id="ARBA00022692"/>
    </source>
</evidence>
<dbReference type="InterPro" id="IPR035906">
    <property type="entry name" value="MetI-like_sf"/>
</dbReference>
<keyword evidence="5 7" id="KW-1133">Transmembrane helix</keyword>
<dbReference type="Pfam" id="PF00528">
    <property type="entry name" value="BPD_transp_1"/>
    <property type="match status" value="1"/>
</dbReference>